<gene>
    <name evidence="2" type="ORF">COY73_00465</name>
</gene>
<dbReference type="AlphaFoldDB" id="A0A2M7R897"/>
<evidence type="ECO:0000313" key="3">
    <source>
        <dbReference type="Proteomes" id="UP000230767"/>
    </source>
</evidence>
<comment type="caution">
    <text evidence="2">The sequence shown here is derived from an EMBL/GenBank/DDBJ whole genome shotgun (WGS) entry which is preliminary data.</text>
</comment>
<proteinExistence type="predicted"/>
<reference evidence="3" key="1">
    <citation type="submission" date="2017-09" db="EMBL/GenBank/DDBJ databases">
        <title>Depth-based differentiation of microbial function through sediment-hosted aquifers and enrichment of novel symbionts in the deep terrestrial subsurface.</title>
        <authorList>
            <person name="Probst A.J."/>
            <person name="Ladd B."/>
            <person name="Jarett J.K."/>
            <person name="Geller-Mcgrath D.E."/>
            <person name="Sieber C.M.K."/>
            <person name="Emerson J.B."/>
            <person name="Anantharaman K."/>
            <person name="Thomas B.C."/>
            <person name="Malmstrom R."/>
            <person name="Stieglmeier M."/>
            <person name="Klingl A."/>
            <person name="Woyke T."/>
            <person name="Ryan C.M."/>
            <person name="Banfield J.F."/>
        </authorList>
    </citation>
    <scope>NUCLEOTIDE SEQUENCE [LARGE SCALE GENOMIC DNA]</scope>
</reference>
<accession>A0A2M7R897</accession>
<keyword evidence="1" id="KW-0812">Transmembrane</keyword>
<sequence>MPADFNPQIFKLKSNLRTIVVIVIVIVIVIVGLAVYFTWPSGEKGVEQPAAEEIVPEETIPEEMQKGEVGELEIKEGQTMEEALGEMNPEALVRPLQSPGTSLPQVINNTSGVIISVEKDAIIVKGNGSNFEDQISRELTIKVVAQTTIFEKNQAGRYQGPEGLKYLAPGVNVAIESLENIRGKTEFTASYINKI</sequence>
<organism evidence="2 3">
    <name type="scientific">Candidatus Nealsonbacteria bacterium CG_4_10_14_0_8_um_filter_37_14</name>
    <dbReference type="NCBI Taxonomy" id="1974684"/>
    <lineage>
        <taxon>Bacteria</taxon>
        <taxon>Candidatus Nealsoniibacteriota</taxon>
    </lineage>
</organism>
<keyword evidence="1" id="KW-1133">Transmembrane helix</keyword>
<evidence type="ECO:0000256" key="1">
    <source>
        <dbReference type="SAM" id="Phobius"/>
    </source>
</evidence>
<dbReference type="Proteomes" id="UP000230767">
    <property type="component" value="Unassembled WGS sequence"/>
</dbReference>
<keyword evidence="1" id="KW-0472">Membrane</keyword>
<dbReference type="EMBL" id="PFLW01000014">
    <property type="protein sequence ID" value="PIY89612.1"/>
    <property type="molecule type" value="Genomic_DNA"/>
</dbReference>
<name>A0A2M7R897_9BACT</name>
<protein>
    <submittedName>
        <fullName evidence="2">Uncharacterized protein</fullName>
    </submittedName>
</protein>
<evidence type="ECO:0000313" key="2">
    <source>
        <dbReference type="EMBL" id="PIY89612.1"/>
    </source>
</evidence>
<feature type="transmembrane region" description="Helical" evidence="1">
    <location>
        <begin position="19"/>
        <end position="39"/>
    </location>
</feature>